<proteinExistence type="predicted"/>
<sequence>MFVYRRENISQGETAEILQMEDAKKRDKNIFKSKQGFSNKIRRELIVNSTIEF</sequence>
<accession>A0A0B7BWE8</accession>
<reference evidence="1" key="1">
    <citation type="submission" date="2014-12" db="EMBL/GenBank/DDBJ databases">
        <title>Insight into the proteome of Arion vulgaris.</title>
        <authorList>
            <person name="Aradska J."/>
            <person name="Bulat T."/>
            <person name="Smidak R."/>
            <person name="Sarate P."/>
            <person name="Gangsoo J."/>
            <person name="Sialana F."/>
            <person name="Bilban M."/>
            <person name="Lubec G."/>
        </authorList>
    </citation>
    <scope>NUCLEOTIDE SEQUENCE</scope>
    <source>
        <tissue evidence="1">Skin</tissue>
    </source>
</reference>
<dbReference type="AlphaFoldDB" id="A0A0B7BWE8"/>
<organism evidence="1">
    <name type="scientific">Arion vulgaris</name>
    <dbReference type="NCBI Taxonomy" id="1028688"/>
    <lineage>
        <taxon>Eukaryota</taxon>
        <taxon>Metazoa</taxon>
        <taxon>Spiralia</taxon>
        <taxon>Lophotrochozoa</taxon>
        <taxon>Mollusca</taxon>
        <taxon>Gastropoda</taxon>
        <taxon>Heterobranchia</taxon>
        <taxon>Euthyneura</taxon>
        <taxon>Panpulmonata</taxon>
        <taxon>Eupulmonata</taxon>
        <taxon>Stylommatophora</taxon>
        <taxon>Helicina</taxon>
        <taxon>Arionoidea</taxon>
        <taxon>Arionidae</taxon>
        <taxon>Arion</taxon>
    </lineage>
</organism>
<protein>
    <submittedName>
        <fullName evidence="1">Uncharacterized protein</fullName>
    </submittedName>
</protein>
<gene>
    <name evidence="1" type="primary">ORF213134</name>
</gene>
<evidence type="ECO:0000313" key="1">
    <source>
        <dbReference type="EMBL" id="CEK96706.1"/>
    </source>
</evidence>
<name>A0A0B7BWE8_9EUPU</name>
<dbReference type="EMBL" id="HACG01049841">
    <property type="protein sequence ID" value="CEK96706.1"/>
    <property type="molecule type" value="Transcribed_RNA"/>
</dbReference>